<sequence length="472" mass="53519">MPNDNRHQNTQMRVIQNPDHYKQSGRNLLNCLKLTCRKSEEASFVNPNFLQDDCAKTSTYANRWSLDDSCAGACCMSTAGQQVIFSVYIYFGQSNQMMIHQNLEMFSLFLAISIDRVIAMTVRGQHQCQNICIFFETGPGMLSPTWIGIQAPTLWVHANIIALLLIAAKQISTGLGSVLQQSRVRFENLNIPLSPGIPNVAYAGIVVTICLQNSQLSSLKLIFFLLLLHPLQLMIIHLNSLSLRPTTHCLQLDMICKFTISFFQWSHYLNMGSGHESKRWCAYILLILANTCLETNHHGEVASWTGDRDIRQKQADSDSQILRQEHAGLAVMKTGSDNCRHRQERHCKKKLAQLPEVDMQKVSESFCCYSNHSPKLIKPSFDLKSLCQNIYICKHAIEKVFFCSGGRKEIEIRKSRIRSHQNRQETKTRTGRIGNTLWDTARSHQGLESPLEDATPSNIASQRYLKDSTSPI</sequence>
<comment type="caution">
    <text evidence="3">The sequence shown here is derived from an EMBL/GenBank/DDBJ whole genome shotgun (WGS) entry which is preliminary data.</text>
</comment>
<proteinExistence type="predicted"/>
<dbReference type="Proteomes" id="UP000037035">
    <property type="component" value="Unassembled WGS sequence"/>
</dbReference>
<keyword evidence="2" id="KW-0472">Membrane</keyword>
<dbReference type="EMBL" id="LAVV01009543">
    <property type="protein sequence ID" value="KNZ50420.1"/>
    <property type="molecule type" value="Genomic_DNA"/>
</dbReference>
<protein>
    <submittedName>
        <fullName evidence="3">Uncharacterized protein</fullName>
    </submittedName>
</protein>
<evidence type="ECO:0000256" key="1">
    <source>
        <dbReference type="SAM" id="MobiDB-lite"/>
    </source>
</evidence>
<organism evidence="3 4">
    <name type="scientific">Puccinia sorghi</name>
    <dbReference type="NCBI Taxonomy" id="27349"/>
    <lineage>
        <taxon>Eukaryota</taxon>
        <taxon>Fungi</taxon>
        <taxon>Dikarya</taxon>
        <taxon>Basidiomycota</taxon>
        <taxon>Pucciniomycotina</taxon>
        <taxon>Pucciniomycetes</taxon>
        <taxon>Pucciniales</taxon>
        <taxon>Pucciniaceae</taxon>
        <taxon>Puccinia</taxon>
    </lineage>
</organism>
<evidence type="ECO:0000256" key="2">
    <source>
        <dbReference type="SAM" id="Phobius"/>
    </source>
</evidence>
<feature type="compositionally biased region" description="Polar residues" evidence="1">
    <location>
        <begin position="455"/>
        <end position="472"/>
    </location>
</feature>
<gene>
    <name evidence="3" type="ORF">VP01_4437g1</name>
</gene>
<dbReference type="AlphaFoldDB" id="A0A0L6URG8"/>
<evidence type="ECO:0000313" key="3">
    <source>
        <dbReference type="EMBL" id="KNZ50420.1"/>
    </source>
</evidence>
<reference evidence="3 4" key="1">
    <citation type="submission" date="2015-08" db="EMBL/GenBank/DDBJ databases">
        <title>Next Generation Sequencing and Analysis of the Genome of Puccinia sorghi L Schw, the Causal Agent of Maize Common Rust.</title>
        <authorList>
            <person name="Rochi L."/>
            <person name="Burguener G."/>
            <person name="Darino M."/>
            <person name="Turjanski A."/>
            <person name="Kreff E."/>
            <person name="Dieguez M.J."/>
            <person name="Sacco F."/>
        </authorList>
    </citation>
    <scope>NUCLEOTIDE SEQUENCE [LARGE SCALE GENOMIC DNA]</scope>
    <source>
        <strain evidence="3 4">RO10H11247</strain>
    </source>
</reference>
<keyword evidence="2" id="KW-1133">Transmembrane helix</keyword>
<feature type="transmembrane region" description="Helical" evidence="2">
    <location>
        <begin position="221"/>
        <end position="241"/>
    </location>
</feature>
<dbReference type="VEuPathDB" id="FungiDB:VP01_4437g1"/>
<name>A0A0L6URG8_9BASI</name>
<keyword evidence="4" id="KW-1185">Reference proteome</keyword>
<keyword evidence="2" id="KW-0812">Transmembrane</keyword>
<evidence type="ECO:0000313" key="4">
    <source>
        <dbReference type="Proteomes" id="UP000037035"/>
    </source>
</evidence>
<accession>A0A0L6URG8</accession>
<feature type="region of interest" description="Disordered" evidence="1">
    <location>
        <begin position="418"/>
        <end position="472"/>
    </location>
</feature>